<name>A0ABN1KWH6_CLOSU</name>
<dbReference type="PANTHER" id="PTHR42958:SF2">
    <property type="entry name" value="UPTAKE HYDROGENASE LARGE SUBUNIT"/>
    <property type="match status" value="1"/>
</dbReference>
<evidence type="ECO:0000256" key="6">
    <source>
        <dbReference type="ARBA" id="ARBA00022723"/>
    </source>
</evidence>
<comment type="cofactor">
    <cofactor evidence="1">
        <name>Ni(2+)</name>
        <dbReference type="ChEBI" id="CHEBI:49786"/>
    </cofactor>
</comment>
<evidence type="ECO:0000256" key="2">
    <source>
        <dbReference type="ARBA" id="ARBA00004196"/>
    </source>
</evidence>
<dbReference type="InterPro" id="IPR001501">
    <property type="entry name" value="Ni-dep_hyd_lsu"/>
</dbReference>
<protein>
    <submittedName>
        <fullName evidence="8">Nickel-dependent hydrogenase large subunit</fullName>
    </submittedName>
</protein>
<evidence type="ECO:0000256" key="1">
    <source>
        <dbReference type="ARBA" id="ARBA00001967"/>
    </source>
</evidence>
<evidence type="ECO:0000313" key="8">
    <source>
        <dbReference type="EMBL" id="GAA0777673.1"/>
    </source>
</evidence>
<dbReference type="Pfam" id="PF00374">
    <property type="entry name" value="NiFeSe_Hases"/>
    <property type="match status" value="3"/>
</dbReference>
<evidence type="ECO:0000313" key="9">
    <source>
        <dbReference type="Proteomes" id="UP001501047"/>
    </source>
</evidence>
<evidence type="ECO:0000256" key="3">
    <source>
        <dbReference type="ARBA" id="ARBA00009292"/>
    </source>
</evidence>
<proteinExistence type="inferred from homology"/>
<dbReference type="Gene3D" id="1.10.645.10">
    <property type="entry name" value="Cytochrome-c3 Hydrogenase, chain B"/>
    <property type="match status" value="1"/>
</dbReference>
<dbReference type="RefSeq" id="WP_343827640.1">
    <property type="nucleotide sequence ID" value="NZ_BAAACI010000008.1"/>
</dbReference>
<gene>
    <name evidence="8" type="ORF">GCM10008908_33170</name>
</gene>
<dbReference type="PROSITE" id="PS00507">
    <property type="entry name" value="NI_HGENASE_L_1"/>
    <property type="match status" value="1"/>
</dbReference>
<keyword evidence="7" id="KW-0560">Oxidoreductase</keyword>
<reference evidence="8 9" key="1">
    <citation type="journal article" date="2019" name="Int. J. Syst. Evol. Microbiol.">
        <title>The Global Catalogue of Microorganisms (GCM) 10K type strain sequencing project: providing services to taxonomists for standard genome sequencing and annotation.</title>
        <authorList>
            <consortium name="The Broad Institute Genomics Platform"/>
            <consortium name="The Broad Institute Genome Sequencing Center for Infectious Disease"/>
            <person name="Wu L."/>
            <person name="Ma J."/>
        </authorList>
    </citation>
    <scope>NUCLEOTIDE SEQUENCE [LARGE SCALE GENOMIC DNA]</scope>
    <source>
        <strain evidence="8 9">JCM 1417</strain>
    </source>
</reference>
<dbReference type="InterPro" id="IPR018194">
    <property type="entry name" value="Ni-dep_hyd_lsu_Ni_BS"/>
</dbReference>
<dbReference type="EMBL" id="BAAACI010000008">
    <property type="protein sequence ID" value="GAA0777673.1"/>
    <property type="molecule type" value="Genomic_DNA"/>
</dbReference>
<dbReference type="SUPFAM" id="SSF56762">
    <property type="entry name" value="HydB/Nqo4-like"/>
    <property type="match status" value="1"/>
</dbReference>
<comment type="subcellular location">
    <subcellularLocation>
        <location evidence="2">Cell envelope</location>
    </subcellularLocation>
</comment>
<comment type="caution">
    <text evidence="8">The sequence shown here is derived from an EMBL/GenBank/DDBJ whole genome shotgun (WGS) entry which is preliminary data.</text>
</comment>
<sequence length="471" mass="52906">MTKIVIDPLTRVSGLLNIEVNIVNNKIVDAKSSGSQFRGFEEMFKSRYPLDIIRLAPRVCGICSTHHAVAATLCLEDAMKVEPDFNGKVVRDIANGFEILQNYLRHIYFFVFPDYVDIVHINPLYKTESAKAADYRLSREDTKRINEDYLGAVKYSREAHRGVAELAGKVPHCHGIFVGGTTTNIDIPQIENIKYSIKVIKNFIVDKLIPDVYAIAATYEDYFKIGGGYKNFMSYGLYDNYLHPIKMVSTGVMINGIREEFKSGNITEDISKTWVESDSQTIIPGEDNKITYNPYKPEAYSWVNAPRYKGNPMEVGALARMTLSGDYSGGVSTMDRIIAKSIEAKRLCEAIEGLIDLLKLKKAYQEQWEMPEEARGIGLVEAERGALGHWLSITNKLVHHYTLIPPSSWNLSPTDNRGIKGPVEEALIGTEIKDMVHPVEIGRIVRSFDPCLNCAAHVTSDKYEPITINIL</sequence>
<evidence type="ECO:0000256" key="7">
    <source>
        <dbReference type="ARBA" id="ARBA00023002"/>
    </source>
</evidence>
<comment type="similarity">
    <text evidence="3">Belongs to the [NiFe]/[NiFeSe] hydrogenase large subunit family.</text>
</comment>
<dbReference type="Proteomes" id="UP001501047">
    <property type="component" value="Unassembled WGS sequence"/>
</dbReference>
<keyword evidence="6" id="KW-0479">Metal-binding</keyword>
<dbReference type="InterPro" id="IPR029014">
    <property type="entry name" value="NiFe-Hase_large"/>
</dbReference>
<evidence type="ECO:0000256" key="4">
    <source>
        <dbReference type="ARBA" id="ARBA00011771"/>
    </source>
</evidence>
<comment type="subunit">
    <text evidence="4">Heterodimer of a large and a small subunit.</text>
</comment>
<dbReference type="InterPro" id="IPR050867">
    <property type="entry name" value="NiFe/NiFeSe_hydrgnase_LSU"/>
</dbReference>
<evidence type="ECO:0000256" key="5">
    <source>
        <dbReference type="ARBA" id="ARBA00022596"/>
    </source>
</evidence>
<keyword evidence="9" id="KW-1185">Reference proteome</keyword>
<dbReference type="PANTHER" id="PTHR42958">
    <property type="entry name" value="HYDROGENASE-2 LARGE CHAIN"/>
    <property type="match status" value="1"/>
</dbReference>
<keyword evidence="5" id="KW-0533">Nickel</keyword>
<organism evidence="8 9">
    <name type="scientific">Clostridium subterminale</name>
    <dbReference type="NCBI Taxonomy" id="1550"/>
    <lineage>
        <taxon>Bacteria</taxon>
        <taxon>Bacillati</taxon>
        <taxon>Bacillota</taxon>
        <taxon>Clostridia</taxon>
        <taxon>Eubacteriales</taxon>
        <taxon>Clostridiaceae</taxon>
        <taxon>Clostridium</taxon>
    </lineage>
</organism>
<accession>A0ABN1KWH6</accession>